<feature type="transmembrane region" description="Helical" evidence="6">
    <location>
        <begin position="93"/>
        <end position="110"/>
    </location>
</feature>
<keyword evidence="9" id="KW-1185">Reference proteome</keyword>
<comment type="subcellular location">
    <subcellularLocation>
        <location evidence="1">Cell membrane</location>
        <topology evidence="1">Multi-pass membrane protein</topology>
    </subcellularLocation>
</comment>
<evidence type="ECO:0000256" key="2">
    <source>
        <dbReference type="ARBA" id="ARBA00022448"/>
    </source>
</evidence>
<keyword evidence="5 6" id="KW-0472">Membrane</keyword>
<dbReference type="InterPro" id="IPR010645">
    <property type="entry name" value="MFS_4"/>
</dbReference>
<dbReference type="GeneID" id="301124570"/>
<dbReference type="Proteomes" id="UP001303701">
    <property type="component" value="Chromosome"/>
</dbReference>
<feature type="domain" description="Major facilitator superfamily (MFS) profile" evidence="7">
    <location>
        <begin position="1"/>
        <end position="148"/>
    </location>
</feature>
<feature type="transmembrane region" description="Helical" evidence="6">
    <location>
        <begin position="65"/>
        <end position="87"/>
    </location>
</feature>
<dbReference type="RefSeq" id="WP_311066760.1">
    <property type="nucleotide sequence ID" value="NZ_CP134501.1"/>
</dbReference>
<dbReference type="Gene3D" id="1.20.1250.20">
    <property type="entry name" value="MFS general substrate transporter like domains"/>
    <property type="match status" value="1"/>
</dbReference>
<dbReference type="PANTHER" id="PTHR23537:SF1">
    <property type="entry name" value="SUGAR TRANSPORTER"/>
    <property type="match status" value="1"/>
</dbReference>
<feature type="transmembrane region" description="Helical" evidence="6">
    <location>
        <begin position="122"/>
        <end position="143"/>
    </location>
</feature>
<keyword evidence="2" id="KW-0813">Transport</keyword>
<dbReference type="Pfam" id="PF06779">
    <property type="entry name" value="MFS_4"/>
    <property type="match status" value="1"/>
</dbReference>
<evidence type="ECO:0000256" key="6">
    <source>
        <dbReference type="SAM" id="Phobius"/>
    </source>
</evidence>
<reference evidence="8 9" key="1">
    <citation type="submission" date="2023-09" db="EMBL/GenBank/DDBJ databases">
        <title>Different Types of Thermotolerant Ring-Cleaving Dioxygenases derived from Aeribacillus composti HB-1 applied for multiple aromatic hydrocarbons removal.</title>
        <authorList>
            <person name="Cao L."/>
            <person name="Li M."/>
            <person name="Ma T."/>
        </authorList>
    </citation>
    <scope>NUCLEOTIDE SEQUENCE [LARGE SCALE GENOMIC DNA]</scope>
    <source>
        <strain evidence="8 9">HB-1</strain>
    </source>
</reference>
<feature type="transmembrane region" description="Helical" evidence="6">
    <location>
        <begin position="34"/>
        <end position="53"/>
    </location>
</feature>
<evidence type="ECO:0000256" key="5">
    <source>
        <dbReference type="ARBA" id="ARBA00023136"/>
    </source>
</evidence>
<dbReference type="InterPro" id="IPR020846">
    <property type="entry name" value="MFS_dom"/>
</dbReference>
<keyword evidence="3 6" id="KW-0812">Transmembrane</keyword>
<name>A0ABY9WH16_9BACI</name>
<dbReference type="PANTHER" id="PTHR23537">
    <property type="match status" value="1"/>
</dbReference>
<keyword evidence="4 6" id="KW-1133">Transmembrane helix</keyword>
<evidence type="ECO:0000313" key="9">
    <source>
        <dbReference type="Proteomes" id="UP001303701"/>
    </source>
</evidence>
<sequence length="148" mass="16739">MKPRLTLCGGIIALIIVMGIRRFAYTPILPYLNITKSMAGNLAGTLFVSFFNLRRYESIYLKIFLALNIFTTLLMGMVSNHIFWYLFRFFSGLSSGVVFVLVSSIVLQVLKKQNMQIFNGLFYSGVGIGIFLCSILIPFFISINGWKP</sequence>
<protein>
    <submittedName>
        <fullName evidence="8">YbfB/YjiJ family MFS transporter</fullName>
    </submittedName>
</protein>
<dbReference type="SUPFAM" id="SSF103473">
    <property type="entry name" value="MFS general substrate transporter"/>
    <property type="match status" value="1"/>
</dbReference>
<proteinExistence type="predicted"/>
<evidence type="ECO:0000256" key="1">
    <source>
        <dbReference type="ARBA" id="ARBA00004651"/>
    </source>
</evidence>
<evidence type="ECO:0000256" key="4">
    <source>
        <dbReference type="ARBA" id="ARBA00022989"/>
    </source>
</evidence>
<accession>A0ABY9WH16</accession>
<evidence type="ECO:0000313" key="8">
    <source>
        <dbReference type="EMBL" id="WNF33377.1"/>
    </source>
</evidence>
<dbReference type="PROSITE" id="PS50850">
    <property type="entry name" value="MFS"/>
    <property type="match status" value="1"/>
</dbReference>
<gene>
    <name evidence="8" type="ORF">RI196_01295</name>
</gene>
<evidence type="ECO:0000259" key="7">
    <source>
        <dbReference type="PROSITE" id="PS50850"/>
    </source>
</evidence>
<evidence type="ECO:0000256" key="3">
    <source>
        <dbReference type="ARBA" id="ARBA00022692"/>
    </source>
</evidence>
<dbReference type="InterPro" id="IPR036259">
    <property type="entry name" value="MFS_trans_sf"/>
</dbReference>
<organism evidence="8 9">
    <name type="scientific">Aeribacillus composti</name>
    <dbReference type="NCBI Taxonomy" id="1868734"/>
    <lineage>
        <taxon>Bacteria</taxon>
        <taxon>Bacillati</taxon>
        <taxon>Bacillota</taxon>
        <taxon>Bacilli</taxon>
        <taxon>Bacillales</taxon>
        <taxon>Bacillaceae</taxon>
        <taxon>Aeribacillus</taxon>
    </lineage>
</organism>
<dbReference type="EMBL" id="CP134501">
    <property type="protein sequence ID" value="WNF33377.1"/>
    <property type="molecule type" value="Genomic_DNA"/>
</dbReference>